<name>A0A6N7Q3N7_9BACT</name>
<dbReference type="InterPro" id="IPR059206">
    <property type="entry name" value="Sll1717-like"/>
</dbReference>
<dbReference type="AlphaFoldDB" id="A0A6N7Q3N7"/>
<dbReference type="SUPFAM" id="SSF52309">
    <property type="entry name" value="N-(deoxy)ribosyltransferase-like"/>
    <property type="match status" value="1"/>
</dbReference>
<dbReference type="EMBL" id="WJIE01000045">
    <property type="protein sequence ID" value="MRG98639.1"/>
    <property type="molecule type" value="Genomic_DNA"/>
</dbReference>
<dbReference type="OrthoDB" id="5519677at2"/>
<accession>A0A6N7Q3N7</accession>
<proteinExistence type="predicted"/>
<protein>
    <submittedName>
        <fullName evidence="1">Uncharacterized protein</fullName>
    </submittedName>
</protein>
<organism evidence="1 2">
    <name type="scientific">Polyangium spumosum</name>
    <dbReference type="NCBI Taxonomy" id="889282"/>
    <lineage>
        <taxon>Bacteria</taxon>
        <taxon>Pseudomonadati</taxon>
        <taxon>Myxococcota</taxon>
        <taxon>Polyangia</taxon>
        <taxon>Polyangiales</taxon>
        <taxon>Polyangiaceae</taxon>
        <taxon>Polyangium</taxon>
    </lineage>
</organism>
<evidence type="ECO:0000313" key="1">
    <source>
        <dbReference type="EMBL" id="MRG98639.1"/>
    </source>
</evidence>
<sequence>MKPARVFVAYPSAPVQLGQTIETAAQTLRSKAAWIGFETWRQLDIPGHFIADEILDKINDADFVVADITRLNFNVCYEAGYAIGKGKRTFLILNTALQPQTKEISKLGIFDTLGYAPYSNSSELAKVLSQVQSIEPAKFPETHLDPRAPIYVIDVSQKTDASIRTIAKIKKSKILFRNFDPSEQSRLSTIEAYRGVSASVAVVVHLLSSQTTDYEVNNLRAAFVAGLANGLEKELLILQESDDPVPLDYRDLVSIYKQPSDVDRYINELAPRVMEGLHAADKSRTRKPSGLLAELDLGASAAENEMSKLDDYYLPTDHYSQALNGNVRLVVGRKGSGKTAMFFQVRNKIRSNRQRIVLDLKPEGHQLKHFKEMLLRYFGEAVQEHICKAFWEYVLLLELCHKLLEKDRQVHVGSKKLYDAYQELSRLYNDDDFVREGDFSERMLKLVQQISTRFSDHNKLGSESMSLNTQEVSQLVYTHDIRRLREELVKYMKLKEDAWVLFDNIDKGWPTRGVQASDIVILRGLLDASRDIERLMRRGGVVVHTIVFLRNDVYELLVDETPDRGKETRVSLDWTDQDLLKELLRRRIVSNDGFSSKESFDNAWNRIAVSHIDGESSADYLIETSLMRPRNLLNLVNYCKSNAVNLGHPKIARDDVAKAVEQYSADLGNEIGLEIRDVFPGANDILYAFLGAPRQLSLEEIYRRFADAVVPPDRYPVLVEILLWFAFIGVVQPGSGFEERTIYAYSVYYDMKKLRRLAKDYRDPSVKFSIHPAFSKFLELG</sequence>
<evidence type="ECO:0000313" key="2">
    <source>
        <dbReference type="Proteomes" id="UP000440224"/>
    </source>
</evidence>
<dbReference type="NCBIfam" id="NF047389">
    <property type="entry name" value="ATPase_Sll1717"/>
    <property type="match status" value="1"/>
</dbReference>
<dbReference type="SUPFAM" id="SSF52540">
    <property type="entry name" value="P-loop containing nucleoside triphosphate hydrolases"/>
    <property type="match status" value="1"/>
</dbReference>
<gene>
    <name evidence="1" type="ORF">GF068_43020</name>
</gene>
<keyword evidence="2" id="KW-1185">Reference proteome</keyword>
<reference evidence="1 2" key="1">
    <citation type="submission" date="2019-10" db="EMBL/GenBank/DDBJ databases">
        <title>A soil myxobacterium in the family Polyangiaceae.</title>
        <authorList>
            <person name="Li Y."/>
            <person name="Wang J."/>
        </authorList>
    </citation>
    <scope>NUCLEOTIDE SEQUENCE [LARGE SCALE GENOMIC DNA]</scope>
    <source>
        <strain evidence="1 2">DSM 14734</strain>
    </source>
</reference>
<dbReference type="Gene3D" id="3.40.50.450">
    <property type="match status" value="1"/>
</dbReference>
<comment type="caution">
    <text evidence="1">The sequence shown here is derived from an EMBL/GenBank/DDBJ whole genome shotgun (WGS) entry which is preliminary data.</text>
</comment>
<dbReference type="Proteomes" id="UP000440224">
    <property type="component" value="Unassembled WGS sequence"/>
</dbReference>
<dbReference type="InterPro" id="IPR027417">
    <property type="entry name" value="P-loop_NTPase"/>
</dbReference>
<dbReference type="RefSeq" id="WP_153825403.1">
    <property type="nucleotide sequence ID" value="NZ_WJIE01000045.1"/>
</dbReference>